<dbReference type="InterPro" id="IPR045339">
    <property type="entry name" value="DUF6534"/>
</dbReference>
<feature type="region of interest" description="Disordered" evidence="1">
    <location>
        <begin position="298"/>
        <end position="356"/>
    </location>
</feature>
<accession>A0A9P6AHC3</accession>
<feature type="transmembrane region" description="Helical" evidence="2">
    <location>
        <begin position="91"/>
        <end position="114"/>
    </location>
</feature>
<dbReference type="Pfam" id="PF20152">
    <property type="entry name" value="DUF6534"/>
    <property type="match status" value="1"/>
</dbReference>
<evidence type="ECO:0000313" key="4">
    <source>
        <dbReference type="EMBL" id="KAF9505819.1"/>
    </source>
</evidence>
<name>A0A9P6AHC3_9AGAM</name>
<gene>
    <name evidence="4" type="ORF">BS47DRAFT_1353598</name>
</gene>
<reference evidence="4" key="1">
    <citation type="journal article" date="2020" name="Nat. Commun.">
        <title>Large-scale genome sequencing of mycorrhizal fungi provides insights into the early evolution of symbiotic traits.</title>
        <authorList>
            <person name="Miyauchi S."/>
            <person name="Kiss E."/>
            <person name="Kuo A."/>
            <person name="Drula E."/>
            <person name="Kohler A."/>
            <person name="Sanchez-Garcia M."/>
            <person name="Morin E."/>
            <person name="Andreopoulos B."/>
            <person name="Barry K.W."/>
            <person name="Bonito G."/>
            <person name="Buee M."/>
            <person name="Carver A."/>
            <person name="Chen C."/>
            <person name="Cichocki N."/>
            <person name="Clum A."/>
            <person name="Culley D."/>
            <person name="Crous P.W."/>
            <person name="Fauchery L."/>
            <person name="Girlanda M."/>
            <person name="Hayes R.D."/>
            <person name="Keri Z."/>
            <person name="LaButti K."/>
            <person name="Lipzen A."/>
            <person name="Lombard V."/>
            <person name="Magnuson J."/>
            <person name="Maillard F."/>
            <person name="Murat C."/>
            <person name="Nolan M."/>
            <person name="Ohm R.A."/>
            <person name="Pangilinan J."/>
            <person name="Pereira M.F."/>
            <person name="Perotto S."/>
            <person name="Peter M."/>
            <person name="Pfister S."/>
            <person name="Riley R."/>
            <person name="Sitrit Y."/>
            <person name="Stielow J.B."/>
            <person name="Szollosi G."/>
            <person name="Zifcakova L."/>
            <person name="Stursova M."/>
            <person name="Spatafora J.W."/>
            <person name="Tedersoo L."/>
            <person name="Vaario L.M."/>
            <person name="Yamada A."/>
            <person name="Yan M."/>
            <person name="Wang P."/>
            <person name="Xu J."/>
            <person name="Bruns T."/>
            <person name="Baldrian P."/>
            <person name="Vilgalys R."/>
            <person name="Dunand C."/>
            <person name="Henrissat B."/>
            <person name="Grigoriev I.V."/>
            <person name="Hibbett D."/>
            <person name="Nagy L.G."/>
            <person name="Martin F.M."/>
        </authorList>
    </citation>
    <scope>NUCLEOTIDE SEQUENCE</scope>
    <source>
        <strain evidence="4">UP504</strain>
    </source>
</reference>
<proteinExistence type="predicted"/>
<feature type="transmembrane region" description="Helical" evidence="2">
    <location>
        <begin position="159"/>
        <end position="189"/>
    </location>
</feature>
<feature type="transmembrane region" description="Helical" evidence="2">
    <location>
        <begin position="126"/>
        <end position="147"/>
    </location>
</feature>
<dbReference type="OrthoDB" id="2562493at2759"/>
<keyword evidence="2" id="KW-0472">Membrane</keyword>
<feature type="domain" description="DUF6534" evidence="3">
    <location>
        <begin position="176"/>
        <end position="226"/>
    </location>
</feature>
<feature type="transmembrane region" description="Helical" evidence="2">
    <location>
        <begin position="48"/>
        <end position="71"/>
    </location>
</feature>
<dbReference type="PANTHER" id="PTHR40465">
    <property type="entry name" value="CHROMOSOME 1, WHOLE GENOME SHOTGUN SEQUENCE"/>
    <property type="match status" value="1"/>
</dbReference>
<sequence>MASRLNLDIWLGPILLGSSLNTFLLGFVIVQTYQYFAAKHKDKFRIKLLVCWVLIMEILTAAIDILVVWHFCITEFGTLTSNAKPLWASCANFLTTMMLTSLKALVSLPVQLFFAHRVMVLTRNIWFGSLIGFAAGIIFLCALGLTICDQLIENFAIRFPAAIHVVSTLGISLHLANDLAISASLVWYLHRHRTGLPRSDALITDIIRLTVQTGTVTVIAVIYVLVLMEVVTCALLTLNSLTLQEIILNARNGWSFGSPDGSLIWNTAQTFTPQSVRESGPARNRFSVRDDVVRIERRDTAEDDHHQYSPTTQRSCSIASKENESHHPSRGGAPSVIQLQSEAARKDDTISCGLAS</sequence>
<keyword evidence="2" id="KW-1133">Transmembrane helix</keyword>
<evidence type="ECO:0000256" key="1">
    <source>
        <dbReference type="SAM" id="MobiDB-lite"/>
    </source>
</evidence>
<organism evidence="4 5">
    <name type="scientific">Hydnum rufescens UP504</name>
    <dbReference type="NCBI Taxonomy" id="1448309"/>
    <lineage>
        <taxon>Eukaryota</taxon>
        <taxon>Fungi</taxon>
        <taxon>Dikarya</taxon>
        <taxon>Basidiomycota</taxon>
        <taxon>Agaricomycotina</taxon>
        <taxon>Agaricomycetes</taxon>
        <taxon>Cantharellales</taxon>
        <taxon>Hydnaceae</taxon>
        <taxon>Hydnum</taxon>
    </lineage>
</organism>
<feature type="transmembrane region" description="Helical" evidence="2">
    <location>
        <begin position="14"/>
        <end position="36"/>
    </location>
</feature>
<protein>
    <recommendedName>
        <fullName evidence="3">DUF6534 domain-containing protein</fullName>
    </recommendedName>
</protein>
<keyword evidence="5" id="KW-1185">Reference proteome</keyword>
<evidence type="ECO:0000259" key="3">
    <source>
        <dbReference type="Pfam" id="PF20152"/>
    </source>
</evidence>
<feature type="compositionally biased region" description="Basic and acidic residues" evidence="1">
    <location>
        <begin position="298"/>
        <end position="307"/>
    </location>
</feature>
<dbReference type="AlphaFoldDB" id="A0A9P6AHC3"/>
<comment type="caution">
    <text evidence="4">The sequence shown here is derived from an EMBL/GenBank/DDBJ whole genome shotgun (WGS) entry which is preliminary data.</text>
</comment>
<feature type="compositionally biased region" description="Polar residues" evidence="1">
    <location>
        <begin position="308"/>
        <end position="320"/>
    </location>
</feature>
<keyword evidence="2" id="KW-0812">Transmembrane</keyword>
<dbReference type="PANTHER" id="PTHR40465:SF1">
    <property type="entry name" value="DUF6534 DOMAIN-CONTAINING PROTEIN"/>
    <property type="match status" value="1"/>
</dbReference>
<dbReference type="EMBL" id="MU129135">
    <property type="protein sequence ID" value="KAF9505819.1"/>
    <property type="molecule type" value="Genomic_DNA"/>
</dbReference>
<evidence type="ECO:0000313" key="5">
    <source>
        <dbReference type="Proteomes" id="UP000886523"/>
    </source>
</evidence>
<feature type="transmembrane region" description="Helical" evidence="2">
    <location>
        <begin position="216"/>
        <end position="238"/>
    </location>
</feature>
<dbReference type="Proteomes" id="UP000886523">
    <property type="component" value="Unassembled WGS sequence"/>
</dbReference>
<evidence type="ECO:0000256" key="2">
    <source>
        <dbReference type="SAM" id="Phobius"/>
    </source>
</evidence>